<comment type="caution">
    <text evidence="2">The sequence shown here is derived from an EMBL/GenBank/DDBJ whole genome shotgun (WGS) entry which is preliminary data.</text>
</comment>
<dbReference type="RefSeq" id="WP_147259294.1">
    <property type="nucleotide sequence ID" value="NZ_VIWU01000001.1"/>
</dbReference>
<sequence>MAPLMAAVTAAVGTAAGPRRARRRSVLARRPELVPLGVAGPAWLVVVGAGGAGLHSRQGDGPGGAAAMTAVMVIAMTAPFAVPGVRTAVFTSLWRLARRVAACYTGAFLAAWLAIAAGLALAGTALTWAIPAESAGCLLLVAAALAQADPERRRWLAGCARPARIRLRAALPDAIRGGALDAARCARLCALPMLAMLVLPAGIALMVALTGLSLAERIFEGRRWGAIAAGYLSLPLALDLTPAAGH</sequence>
<feature type="transmembrane region" description="Helical" evidence="1">
    <location>
        <begin position="194"/>
        <end position="215"/>
    </location>
</feature>
<reference evidence="2 3" key="1">
    <citation type="submission" date="2019-06" db="EMBL/GenBank/DDBJ databases">
        <title>Sequencing the genomes of 1000 actinobacteria strains.</title>
        <authorList>
            <person name="Klenk H.-P."/>
        </authorList>
    </citation>
    <scope>NUCLEOTIDE SEQUENCE [LARGE SCALE GENOMIC DNA]</scope>
    <source>
        <strain evidence="2 3">DSM 45671</strain>
    </source>
</reference>
<keyword evidence="1" id="KW-0812">Transmembrane</keyword>
<gene>
    <name evidence="2" type="ORF">FHX44_116593</name>
</gene>
<proteinExistence type="predicted"/>
<keyword evidence="3" id="KW-1185">Reference proteome</keyword>
<evidence type="ECO:0000256" key="1">
    <source>
        <dbReference type="SAM" id="Phobius"/>
    </source>
</evidence>
<name>A0A561T0L4_9PSEU</name>
<accession>A0A561T0L4</accession>
<dbReference type="AlphaFoldDB" id="A0A561T0L4"/>
<dbReference type="Proteomes" id="UP000321261">
    <property type="component" value="Unassembled WGS sequence"/>
</dbReference>
<keyword evidence="1" id="KW-0472">Membrane</keyword>
<evidence type="ECO:0000313" key="3">
    <source>
        <dbReference type="Proteomes" id="UP000321261"/>
    </source>
</evidence>
<evidence type="ECO:0000313" key="2">
    <source>
        <dbReference type="EMBL" id="TWF80650.1"/>
    </source>
</evidence>
<feature type="transmembrane region" description="Helical" evidence="1">
    <location>
        <begin position="101"/>
        <end position="122"/>
    </location>
</feature>
<feature type="transmembrane region" description="Helical" evidence="1">
    <location>
        <begin position="66"/>
        <end position="89"/>
    </location>
</feature>
<feature type="transmembrane region" description="Helical" evidence="1">
    <location>
        <begin position="33"/>
        <end position="54"/>
    </location>
</feature>
<organism evidence="2 3">
    <name type="scientific">Pseudonocardia hierapolitana</name>
    <dbReference type="NCBI Taxonomy" id="1128676"/>
    <lineage>
        <taxon>Bacteria</taxon>
        <taxon>Bacillati</taxon>
        <taxon>Actinomycetota</taxon>
        <taxon>Actinomycetes</taxon>
        <taxon>Pseudonocardiales</taxon>
        <taxon>Pseudonocardiaceae</taxon>
        <taxon>Pseudonocardia</taxon>
    </lineage>
</organism>
<protein>
    <submittedName>
        <fullName evidence="2">Putative metal-binding integral membrane protein DUF2182</fullName>
    </submittedName>
</protein>
<dbReference type="EMBL" id="VIWU01000001">
    <property type="protein sequence ID" value="TWF80650.1"/>
    <property type="molecule type" value="Genomic_DNA"/>
</dbReference>
<keyword evidence="1" id="KW-1133">Transmembrane helix</keyword>